<feature type="domain" description="G-protein coupled receptors family 1 profile" evidence="12">
    <location>
        <begin position="19"/>
        <end position="269"/>
    </location>
</feature>
<evidence type="ECO:0000313" key="14">
    <source>
        <dbReference type="Proteomes" id="UP000694724"/>
    </source>
</evidence>
<evidence type="ECO:0000313" key="13">
    <source>
        <dbReference type="Ensembl" id="ENSSSCP00055011744.1"/>
    </source>
</evidence>
<comment type="subcellular location">
    <subcellularLocation>
        <location evidence="1 11">Cell membrane</location>
        <topology evidence="1 11">Multi-pass membrane protein</topology>
    </subcellularLocation>
</comment>
<dbReference type="FunFam" id="1.20.1070.10:FF:000120">
    <property type="entry name" value="Vomeronasal type-1 receptor"/>
    <property type="match status" value="1"/>
</dbReference>
<feature type="transmembrane region" description="Helical" evidence="11">
    <location>
        <begin position="185"/>
        <end position="203"/>
    </location>
</feature>
<evidence type="ECO:0000256" key="8">
    <source>
        <dbReference type="ARBA" id="ARBA00023136"/>
    </source>
</evidence>
<evidence type="ECO:0000256" key="6">
    <source>
        <dbReference type="ARBA" id="ARBA00022989"/>
    </source>
</evidence>
<evidence type="ECO:0000256" key="1">
    <source>
        <dbReference type="ARBA" id="ARBA00004651"/>
    </source>
</evidence>
<dbReference type="AlphaFoldDB" id="A0A8D1TXQ2"/>
<dbReference type="GO" id="GO:0005886">
    <property type="term" value="C:plasma membrane"/>
    <property type="evidence" value="ECO:0007669"/>
    <property type="project" value="UniProtKB-SubCell"/>
</dbReference>
<evidence type="ECO:0000256" key="10">
    <source>
        <dbReference type="ARBA" id="ARBA00023224"/>
    </source>
</evidence>
<feature type="transmembrane region" description="Helical" evidence="11">
    <location>
        <begin position="127"/>
        <end position="146"/>
    </location>
</feature>
<feature type="transmembrane region" description="Helical" evidence="11">
    <location>
        <begin position="12"/>
        <end position="31"/>
    </location>
</feature>
<keyword evidence="8 11" id="KW-0472">Membrane</keyword>
<dbReference type="GO" id="GO:0007606">
    <property type="term" value="P:sensory perception of chemical stimulus"/>
    <property type="evidence" value="ECO:0007669"/>
    <property type="project" value="UniProtKB-ARBA"/>
</dbReference>
<dbReference type="Ensembl" id="ENSSSCT00055014925.1">
    <property type="protein sequence ID" value="ENSSSCP00055011744.1"/>
    <property type="gene ID" value="ENSSSCG00055007607.1"/>
</dbReference>
<dbReference type="InterPro" id="IPR017452">
    <property type="entry name" value="GPCR_Rhodpsn_7TM"/>
</dbReference>
<dbReference type="InterPro" id="IPR004072">
    <property type="entry name" value="Vmron_rcpt_1"/>
</dbReference>
<dbReference type="SUPFAM" id="SSF81321">
    <property type="entry name" value="Family A G protein-coupled receptor-like"/>
    <property type="match status" value="1"/>
</dbReference>
<dbReference type="Pfam" id="PF03402">
    <property type="entry name" value="V1R"/>
    <property type="match status" value="1"/>
</dbReference>
<dbReference type="Proteomes" id="UP000694724">
    <property type="component" value="Unplaced"/>
</dbReference>
<accession>A0A8D1TXQ2</accession>
<dbReference type="Gene3D" id="1.20.1070.10">
    <property type="entry name" value="Rhodopsin 7-helix transmembrane proteins"/>
    <property type="match status" value="1"/>
</dbReference>
<proteinExistence type="inferred from homology"/>
<organism evidence="13 14">
    <name type="scientific">Sus scrofa</name>
    <name type="common">Pig</name>
    <dbReference type="NCBI Taxonomy" id="9823"/>
    <lineage>
        <taxon>Eukaryota</taxon>
        <taxon>Metazoa</taxon>
        <taxon>Chordata</taxon>
        <taxon>Craniata</taxon>
        <taxon>Vertebrata</taxon>
        <taxon>Euteleostomi</taxon>
        <taxon>Mammalia</taxon>
        <taxon>Eutheria</taxon>
        <taxon>Laurasiatheria</taxon>
        <taxon>Artiodactyla</taxon>
        <taxon>Suina</taxon>
        <taxon>Suidae</taxon>
        <taxon>Sus</taxon>
    </lineage>
</organism>
<name>A0A8D1TXQ2_PIG</name>
<evidence type="ECO:0000256" key="5">
    <source>
        <dbReference type="ARBA" id="ARBA00022692"/>
    </source>
</evidence>
<feature type="transmembrane region" description="Helical" evidence="11">
    <location>
        <begin position="246"/>
        <end position="271"/>
    </location>
</feature>
<protein>
    <recommendedName>
        <fullName evidence="11">Vomeronasal type-1 receptor</fullName>
    </recommendedName>
</protein>
<keyword evidence="5 11" id="KW-0812">Transmembrane</keyword>
<keyword evidence="7 11" id="KW-0297">G-protein coupled receptor</keyword>
<evidence type="ECO:0000256" key="11">
    <source>
        <dbReference type="RuleBase" id="RU364061"/>
    </source>
</evidence>
<dbReference type="PANTHER" id="PTHR24062">
    <property type="entry name" value="VOMERONASAL TYPE-1 RECEPTOR"/>
    <property type="match status" value="1"/>
</dbReference>
<dbReference type="GO" id="GO:0019236">
    <property type="term" value="P:response to pheromone"/>
    <property type="evidence" value="ECO:0007669"/>
    <property type="project" value="UniProtKB-KW"/>
</dbReference>
<feature type="transmembrane region" description="Helical" evidence="11">
    <location>
        <begin position="215"/>
        <end position="240"/>
    </location>
</feature>
<evidence type="ECO:0000256" key="9">
    <source>
        <dbReference type="ARBA" id="ARBA00023170"/>
    </source>
</evidence>
<comment type="similarity">
    <text evidence="2 11">Belongs to the G-protein coupled receptor 1 family.</text>
</comment>
<evidence type="ECO:0000259" key="12">
    <source>
        <dbReference type="PROSITE" id="PS50262"/>
    </source>
</evidence>
<keyword evidence="10 11" id="KW-0807">Transducer</keyword>
<evidence type="ECO:0000256" key="3">
    <source>
        <dbReference type="ARBA" id="ARBA00022475"/>
    </source>
</evidence>
<evidence type="ECO:0000256" key="7">
    <source>
        <dbReference type="ARBA" id="ARBA00023040"/>
    </source>
</evidence>
<sequence>MEINLAVLQTMYLLQIGAGSLANIILFFHNISPILLGHKQRPTHTVLTHMAVANILVLLTSGIPHIMMAFVWRSPLSSLGCKCVYYLQRVARSTTLCSTCVLSTCQFFTLIPGRPEWMMLRGRASRFAGPSSCTCWVFSVLMYIHVPLKITGPQDMYNSTDTQGRWFCSAGTHDGFGYFASISDAMFIGLTVWSSGSMLLLLHRHHQRMQYIHRAAHTILMLVVTFAIFYVLNSLFIVYMHVFLDFHLWLLQTSNVLVSCFPTVSPFVLLFRNPRTPKCLVTTVSLLTIHSFIPSQDAVFFRVLRTLKLDSLSLFHISDTV</sequence>
<keyword evidence="9 11" id="KW-0675">Receptor</keyword>
<dbReference type="GO" id="GO:0016503">
    <property type="term" value="F:pheromone receptor activity"/>
    <property type="evidence" value="ECO:0007669"/>
    <property type="project" value="InterPro"/>
</dbReference>
<keyword evidence="4 11" id="KW-0589">Pheromone response</keyword>
<keyword evidence="6 11" id="KW-1133">Transmembrane helix</keyword>
<reference evidence="13" key="1">
    <citation type="submission" date="2025-08" db="UniProtKB">
        <authorList>
            <consortium name="Ensembl"/>
        </authorList>
    </citation>
    <scope>IDENTIFICATION</scope>
</reference>
<evidence type="ECO:0000256" key="2">
    <source>
        <dbReference type="ARBA" id="ARBA00010663"/>
    </source>
</evidence>
<dbReference type="PROSITE" id="PS50262">
    <property type="entry name" value="G_PROTEIN_RECEP_F1_2"/>
    <property type="match status" value="1"/>
</dbReference>
<feature type="transmembrane region" description="Helical" evidence="11">
    <location>
        <begin position="51"/>
        <end position="72"/>
    </location>
</feature>
<keyword evidence="3 11" id="KW-1003">Cell membrane</keyword>
<evidence type="ECO:0000256" key="4">
    <source>
        <dbReference type="ARBA" id="ARBA00022507"/>
    </source>
</evidence>